<dbReference type="SUPFAM" id="SSF53850">
    <property type="entry name" value="Periplasmic binding protein-like II"/>
    <property type="match status" value="1"/>
</dbReference>
<evidence type="ECO:0000256" key="3">
    <source>
        <dbReference type="ARBA" id="ARBA00022448"/>
    </source>
</evidence>
<evidence type="ECO:0000256" key="2">
    <source>
        <dbReference type="ARBA" id="ARBA00005695"/>
    </source>
</evidence>
<dbReference type="InterPro" id="IPR039424">
    <property type="entry name" value="SBP_5"/>
</dbReference>
<feature type="domain" description="Solute-binding protein family 5" evidence="6">
    <location>
        <begin position="135"/>
        <end position="496"/>
    </location>
</feature>
<dbReference type="GO" id="GO:0015833">
    <property type="term" value="P:peptide transport"/>
    <property type="evidence" value="ECO:0007669"/>
    <property type="project" value="TreeGrafter"/>
</dbReference>
<gene>
    <name evidence="7" type="ORF">DDQ50_10310</name>
</gene>
<name>A0A2V1HNC5_9MICO</name>
<dbReference type="PIRSF" id="PIRSF002741">
    <property type="entry name" value="MppA"/>
    <property type="match status" value="1"/>
</dbReference>
<accession>A0A2V1HNC5</accession>
<keyword evidence="8" id="KW-1185">Reference proteome</keyword>
<evidence type="ECO:0000256" key="1">
    <source>
        <dbReference type="ARBA" id="ARBA00004196"/>
    </source>
</evidence>
<dbReference type="GO" id="GO:0043190">
    <property type="term" value="C:ATP-binding cassette (ABC) transporter complex"/>
    <property type="evidence" value="ECO:0007669"/>
    <property type="project" value="InterPro"/>
</dbReference>
<evidence type="ECO:0000259" key="6">
    <source>
        <dbReference type="Pfam" id="PF00496"/>
    </source>
</evidence>
<dbReference type="PANTHER" id="PTHR30290">
    <property type="entry name" value="PERIPLASMIC BINDING COMPONENT OF ABC TRANSPORTER"/>
    <property type="match status" value="1"/>
</dbReference>
<evidence type="ECO:0000256" key="4">
    <source>
        <dbReference type="ARBA" id="ARBA00022729"/>
    </source>
</evidence>
<comment type="caution">
    <text evidence="7">The sequence shown here is derived from an EMBL/GenBank/DDBJ whole genome shotgun (WGS) entry which is preliminary data.</text>
</comment>
<dbReference type="EMBL" id="QEOP01000002">
    <property type="protein sequence ID" value="PVZ94133.1"/>
    <property type="molecule type" value="Genomic_DNA"/>
</dbReference>
<dbReference type="GO" id="GO:0042597">
    <property type="term" value="C:periplasmic space"/>
    <property type="evidence" value="ECO:0007669"/>
    <property type="project" value="UniProtKB-ARBA"/>
</dbReference>
<dbReference type="CDD" id="cd08512">
    <property type="entry name" value="PBP2_NikA_DppA_OppA_like_7"/>
    <property type="match status" value="1"/>
</dbReference>
<dbReference type="GO" id="GO:1904680">
    <property type="term" value="F:peptide transmembrane transporter activity"/>
    <property type="evidence" value="ECO:0007669"/>
    <property type="project" value="TreeGrafter"/>
</dbReference>
<sequence>MLPLGNVERLGLSRTEARRPAPHTRSMTGTLRQEAPTVTSSSSRRRRVAATAAVLIAGIALSACASSDPQPAESAGAVDTPLVISLDSSVDILDPQQWRTPASMVTTGSLVEQVIEQKYEKSGIVQIGGTEFDDALAESHEYSEDGKELTIKLREGLTFADGSPLTAEDVVWTLTRGLQGPGYIKVLYPMVGLTTPDQFVAVDDLTVKITVPFASPLLDKLLAMQPFGILSQESGETNATTDDPWAAEWFRQNDNSSGPYIVESYDPTTSITLKPNPNYYDKDKIYNGGVTIQFVTDPAQRALLLQSGEIDLAQGLPLDQVAQLEDVDGLTVVSEESNRLEYLGLNTSIAPFDNKLVRQAIAKALPYDTFVDEVMYGYARASTGVIPDGMVTHSDDAGEFTQNAKEAKKLLEDAGVGEFTTTLSFKQSSGVEARAAVFIQSALADIGITVEINPLPDAEFTQRTGARELQMYLNNFLGWGADPFYQMKSLVGTGAGTNFTTYGNAELDALIQTGFETLDETERESISAEAQAMIYDDMPFIPVWNPNWTFVVRDGVSGLTKDNTEQLRLQYLTKE</sequence>
<dbReference type="Pfam" id="PF00496">
    <property type="entry name" value="SBP_bac_5"/>
    <property type="match status" value="1"/>
</dbReference>
<evidence type="ECO:0000313" key="7">
    <source>
        <dbReference type="EMBL" id="PVZ94133.1"/>
    </source>
</evidence>
<dbReference type="InterPro" id="IPR000914">
    <property type="entry name" value="SBP_5_dom"/>
</dbReference>
<proteinExistence type="inferred from homology"/>
<dbReference type="Gene3D" id="3.40.190.10">
    <property type="entry name" value="Periplasmic binding protein-like II"/>
    <property type="match status" value="1"/>
</dbReference>
<dbReference type="Proteomes" id="UP000244893">
    <property type="component" value="Unassembled WGS sequence"/>
</dbReference>
<evidence type="ECO:0000313" key="8">
    <source>
        <dbReference type="Proteomes" id="UP000244893"/>
    </source>
</evidence>
<dbReference type="AlphaFoldDB" id="A0A2V1HNC5"/>
<comment type="similarity">
    <text evidence="2">Belongs to the bacterial solute-binding protein 5 family.</text>
</comment>
<organism evidence="7 8">
    <name type="scientific">Amnibacterium flavum</name>
    <dbReference type="NCBI Taxonomy" id="2173173"/>
    <lineage>
        <taxon>Bacteria</taxon>
        <taxon>Bacillati</taxon>
        <taxon>Actinomycetota</taxon>
        <taxon>Actinomycetes</taxon>
        <taxon>Micrococcales</taxon>
        <taxon>Microbacteriaceae</taxon>
        <taxon>Amnibacterium</taxon>
    </lineage>
</organism>
<keyword evidence="4" id="KW-0732">Signal</keyword>
<comment type="subcellular location">
    <subcellularLocation>
        <location evidence="1">Cell envelope</location>
    </subcellularLocation>
</comment>
<dbReference type="PANTHER" id="PTHR30290:SF10">
    <property type="entry name" value="PERIPLASMIC OLIGOPEPTIDE-BINDING PROTEIN-RELATED"/>
    <property type="match status" value="1"/>
</dbReference>
<feature type="region of interest" description="Disordered" evidence="5">
    <location>
        <begin position="1"/>
        <end position="44"/>
    </location>
</feature>
<evidence type="ECO:0000256" key="5">
    <source>
        <dbReference type="SAM" id="MobiDB-lite"/>
    </source>
</evidence>
<dbReference type="GO" id="GO:0030313">
    <property type="term" value="C:cell envelope"/>
    <property type="evidence" value="ECO:0007669"/>
    <property type="project" value="UniProtKB-SubCell"/>
</dbReference>
<protein>
    <recommendedName>
        <fullName evidence="6">Solute-binding protein family 5 domain-containing protein</fullName>
    </recommendedName>
</protein>
<dbReference type="Gene3D" id="3.10.105.10">
    <property type="entry name" value="Dipeptide-binding Protein, Domain 3"/>
    <property type="match status" value="1"/>
</dbReference>
<dbReference type="InterPro" id="IPR030678">
    <property type="entry name" value="Peptide/Ni-bd"/>
</dbReference>
<reference evidence="7 8" key="1">
    <citation type="submission" date="2018-05" db="EMBL/GenBank/DDBJ databases">
        <title>Amnibacterium sp. M8JJ-5, whole genome shotgun sequence.</title>
        <authorList>
            <person name="Tuo L."/>
        </authorList>
    </citation>
    <scope>NUCLEOTIDE SEQUENCE [LARGE SCALE GENOMIC DNA]</scope>
    <source>
        <strain evidence="7 8">M8JJ-5</strain>
    </source>
</reference>
<keyword evidence="3" id="KW-0813">Transport</keyword>
<dbReference type="Gene3D" id="3.90.76.10">
    <property type="entry name" value="Dipeptide-binding Protein, Domain 1"/>
    <property type="match status" value="1"/>
</dbReference>